<reference evidence="8" key="1">
    <citation type="submission" date="2016-10" db="EMBL/GenBank/DDBJ databases">
        <authorList>
            <person name="Varghese N."/>
            <person name="Submissions S."/>
        </authorList>
    </citation>
    <scope>NUCLEOTIDE SEQUENCE [LARGE SCALE GENOMIC DNA]</scope>
    <source>
        <strain evidence="8">DSM 1551</strain>
    </source>
</reference>
<evidence type="ECO:0000256" key="4">
    <source>
        <dbReference type="ARBA" id="ARBA00023125"/>
    </source>
</evidence>
<sequence length="159" mass="19527">MKNNVEINIDLIIEEYSHYVFTIVYNIAKDILSYQDIEEIIADTFYLFWKNQNKIQTNMKAYLATIAKNCTYNKLKQNKQYIEYDDQILNEQGYKEDEFNRMLIIEEKIKRLTDQEKELFHLYYIEGYKIKEIAKMNNQKTNYTKVKLHRIRKKLRRKE</sequence>
<dbReference type="GeneID" id="78289413"/>
<dbReference type="EMBL" id="FOIN01000048">
    <property type="protein sequence ID" value="SET81946.1"/>
    <property type="molecule type" value="Genomic_DNA"/>
</dbReference>
<dbReference type="RefSeq" id="WP_157796020.1">
    <property type="nucleotide sequence ID" value="NZ_FOIN01000048.1"/>
</dbReference>
<name>A0A1I0HE31_9FIRM</name>
<evidence type="ECO:0000256" key="5">
    <source>
        <dbReference type="ARBA" id="ARBA00023163"/>
    </source>
</evidence>
<dbReference type="InterPro" id="IPR039425">
    <property type="entry name" value="RNA_pol_sigma-70-like"/>
</dbReference>
<dbReference type="Proteomes" id="UP000198558">
    <property type="component" value="Unassembled WGS sequence"/>
</dbReference>
<dbReference type="OrthoDB" id="190020at2"/>
<comment type="similarity">
    <text evidence="1">Belongs to the sigma-70 factor family. ECF subfamily.</text>
</comment>
<dbReference type="GO" id="GO:0006352">
    <property type="term" value="P:DNA-templated transcription initiation"/>
    <property type="evidence" value="ECO:0007669"/>
    <property type="project" value="InterPro"/>
</dbReference>
<evidence type="ECO:0000256" key="1">
    <source>
        <dbReference type="ARBA" id="ARBA00010641"/>
    </source>
</evidence>
<evidence type="ECO:0000256" key="3">
    <source>
        <dbReference type="ARBA" id="ARBA00023082"/>
    </source>
</evidence>
<keyword evidence="4" id="KW-0238">DNA-binding</keyword>
<dbReference type="Pfam" id="PF08281">
    <property type="entry name" value="Sigma70_r4_2"/>
    <property type="match status" value="1"/>
</dbReference>
<dbReference type="PANTHER" id="PTHR43133">
    <property type="entry name" value="RNA POLYMERASE ECF-TYPE SIGMA FACTO"/>
    <property type="match status" value="1"/>
</dbReference>
<evidence type="ECO:0000313" key="7">
    <source>
        <dbReference type="EMBL" id="SET81946.1"/>
    </source>
</evidence>
<organism evidence="7 8">
    <name type="scientific">Thomasclavelia cocleata</name>
    <dbReference type="NCBI Taxonomy" id="69824"/>
    <lineage>
        <taxon>Bacteria</taxon>
        <taxon>Bacillati</taxon>
        <taxon>Bacillota</taxon>
        <taxon>Erysipelotrichia</taxon>
        <taxon>Erysipelotrichales</taxon>
        <taxon>Coprobacillaceae</taxon>
        <taxon>Thomasclavelia</taxon>
    </lineage>
</organism>
<dbReference type="GO" id="GO:0003677">
    <property type="term" value="F:DNA binding"/>
    <property type="evidence" value="ECO:0007669"/>
    <property type="project" value="UniProtKB-KW"/>
</dbReference>
<evidence type="ECO:0000256" key="2">
    <source>
        <dbReference type="ARBA" id="ARBA00023015"/>
    </source>
</evidence>
<protein>
    <submittedName>
        <fullName evidence="7">RNA polymerase sigma-70 factor, ECF subfamily</fullName>
    </submittedName>
</protein>
<proteinExistence type="inferred from homology"/>
<feature type="domain" description="RNA polymerase sigma factor 70 region 4 type 2" evidence="6">
    <location>
        <begin position="104"/>
        <end position="155"/>
    </location>
</feature>
<dbReference type="InterPro" id="IPR013249">
    <property type="entry name" value="RNA_pol_sigma70_r4_t2"/>
</dbReference>
<dbReference type="AlphaFoldDB" id="A0A1I0HE31"/>
<dbReference type="Gene3D" id="1.10.1740.10">
    <property type="match status" value="1"/>
</dbReference>
<keyword evidence="2" id="KW-0805">Transcription regulation</keyword>
<evidence type="ECO:0000313" key="8">
    <source>
        <dbReference type="Proteomes" id="UP000198558"/>
    </source>
</evidence>
<dbReference type="Gene3D" id="1.10.10.10">
    <property type="entry name" value="Winged helix-like DNA-binding domain superfamily/Winged helix DNA-binding domain"/>
    <property type="match status" value="1"/>
</dbReference>
<dbReference type="NCBIfam" id="TIGR02937">
    <property type="entry name" value="sigma70-ECF"/>
    <property type="match status" value="1"/>
</dbReference>
<dbReference type="PANTHER" id="PTHR43133:SF8">
    <property type="entry name" value="RNA POLYMERASE SIGMA FACTOR HI_1459-RELATED"/>
    <property type="match status" value="1"/>
</dbReference>
<dbReference type="CDD" id="cd06171">
    <property type="entry name" value="Sigma70_r4"/>
    <property type="match status" value="1"/>
</dbReference>
<dbReference type="GO" id="GO:0016987">
    <property type="term" value="F:sigma factor activity"/>
    <property type="evidence" value="ECO:0007669"/>
    <property type="project" value="UniProtKB-KW"/>
</dbReference>
<dbReference type="InterPro" id="IPR036388">
    <property type="entry name" value="WH-like_DNA-bd_sf"/>
</dbReference>
<dbReference type="InterPro" id="IPR013325">
    <property type="entry name" value="RNA_pol_sigma_r2"/>
</dbReference>
<dbReference type="SUPFAM" id="SSF88659">
    <property type="entry name" value="Sigma3 and sigma4 domains of RNA polymerase sigma factors"/>
    <property type="match status" value="1"/>
</dbReference>
<dbReference type="InterPro" id="IPR014284">
    <property type="entry name" value="RNA_pol_sigma-70_dom"/>
</dbReference>
<evidence type="ECO:0000259" key="6">
    <source>
        <dbReference type="Pfam" id="PF08281"/>
    </source>
</evidence>
<keyword evidence="5" id="KW-0804">Transcription</keyword>
<accession>A0A1I0HE31</accession>
<dbReference type="SUPFAM" id="SSF88946">
    <property type="entry name" value="Sigma2 domain of RNA polymerase sigma factors"/>
    <property type="match status" value="1"/>
</dbReference>
<keyword evidence="3" id="KW-0731">Sigma factor</keyword>
<gene>
    <name evidence="7" type="ORF">SAMN04489758_14815</name>
</gene>
<dbReference type="InterPro" id="IPR013324">
    <property type="entry name" value="RNA_pol_sigma_r3/r4-like"/>
</dbReference>
<keyword evidence="8" id="KW-1185">Reference proteome</keyword>